<evidence type="ECO:0000256" key="1">
    <source>
        <dbReference type="ARBA" id="ARBA00022670"/>
    </source>
</evidence>
<dbReference type="CDD" id="cd00190">
    <property type="entry name" value="Tryp_SPc"/>
    <property type="match status" value="1"/>
</dbReference>
<dbReference type="EMBL" id="QBLH01002097">
    <property type="protein sequence ID" value="TGZ49802.1"/>
    <property type="molecule type" value="Genomic_DNA"/>
</dbReference>
<dbReference type="PROSITE" id="PS50240">
    <property type="entry name" value="TRYPSIN_DOM"/>
    <property type="match status" value="2"/>
</dbReference>
<keyword evidence="5" id="KW-0720">Serine protease</keyword>
<comment type="caution">
    <text evidence="7">The sequence shown here is derived from an EMBL/GenBank/DDBJ whole genome shotgun (WGS) entry which is preliminary data.</text>
</comment>
<dbReference type="Gene3D" id="2.40.10.10">
    <property type="entry name" value="Trypsin-like serine proteases"/>
    <property type="match status" value="3"/>
</dbReference>
<feature type="domain" description="Peptidase S1" evidence="6">
    <location>
        <begin position="346"/>
        <end position="514"/>
    </location>
</feature>
<dbReference type="Pfam" id="PF00089">
    <property type="entry name" value="Trypsin"/>
    <property type="match status" value="3"/>
</dbReference>
<dbReference type="FunFam" id="2.40.10.10:FF:000002">
    <property type="entry name" value="Transmembrane protease serine"/>
    <property type="match status" value="1"/>
</dbReference>
<evidence type="ECO:0000256" key="4">
    <source>
        <dbReference type="ARBA" id="ARBA00024195"/>
    </source>
</evidence>
<dbReference type="AlphaFoldDB" id="A0A4S2KJR2"/>
<evidence type="ECO:0000259" key="6">
    <source>
        <dbReference type="PROSITE" id="PS50240"/>
    </source>
</evidence>
<proteinExistence type="inferred from homology"/>
<evidence type="ECO:0000313" key="8">
    <source>
        <dbReference type="Proteomes" id="UP000310200"/>
    </source>
</evidence>
<name>A0A4S2KJR2_9HYME</name>
<dbReference type="InterPro" id="IPR033116">
    <property type="entry name" value="TRYPSIN_SER"/>
</dbReference>
<dbReference type="PROSITE" id="PS00134">
    <property type="entry name" value="TRYPSIN_HIS"/>
    <property type="match status" value="1"/>
</dbReference>
<dbReference type="SMART" id="SM00020">
    <property type="entry name" value="Tryp_SPc"/>
    <property type="match status" value="1"/>
</dbReference>
<comment type="similarity">
    <text evidence="4">Belongs to the peptidase S1 family. CLIP subfamily.</text>
</comment>
<dbReference type="PRINTS" id="PR00722">
    <property type="entry name" value="CHYMOTRYPSIN"/>
</dbReference>
<gene>
    <name evidence="7" type="ORF">DBV15_06191</name>
</gene>
<dbReference type="InterPro" id="IPR001254">
    <property type="entry name" value="Trypsin_dom"/>
</dbReference>
<dbReference type="PANTHER" id="PTHR24252">
    <property type="entry name" value="ACROSIN-RELATED"/>
    <property type="match status" value="1"/>
</dbReference>
<dbReference type="GO" id="GO:0006508">
    <property type="term" value="P:proteolysis"/>
    <property type="evidence" value="ECO:0007669"/>
    <property type="project" value="UniProtKB-KW"/>
</dbReference>
<reference evidence="7 8" key="1">
    <citation type="journal article" date="2019" name="Philos. Trans. R. Soc. Lond., B, Biol. Sci.">
        <title>Ant behaviour and brain gene expression of defending hosts depend on the ecological success of the intruding social parasite.</title>
        <authorList>
            <person name="Kaur R."/>
            <person name="Stoldt M."/>
            <person name="Jongepier E."/>
            <person name="Feldmeyer B."/>
            <person name="Menzel F."/>
            <person name="Bornberg-Bauer E."/>
            <person name="Foitzik S."/>
        </authorList>
    </citation>
    <scope>NUCLEOTIDE SEQUENCE [LARGE SCALE GENOMIC DNA]</scope>
    <source>
        <tissue evidence="7">Whole body</tissue>
    </source>
</reference>
<dbReference type="GO" id="GO:0004252">
    <property type="term" value="F:serine-type endopeptidase activity"/>
    <property type="evidence" value="ECO:0007669"/>
    <property type="project" value="InterPro"/>
</dbReference>
<dbReference type="InterPro" id="IPR001314">
    <property type="entry name" value="Peptidase_S1A"/>
</dbReference>
<sequence length="514" mass="57508">MSTENLRVIYVFAAFWEPTFLLKRLKTNSTIRFNITASFLVRPVSPLDPRIVRGTVTDIQQHPYQLSLQRGLWHVCGAVIISNKWAVTAAHCVSSPASVYRLRAGSNDKYGGVYYPVKEIVRHPAYNFLTIDYDIALLEIDGEIAFNDRVQPVKLPERELASGIMVNVTGWGAAKVRARGIDSLSERCGKQMGLNSNEFPPVSRARLEDFVRAAIPYRKSNRAHVAGGKPSPVLMRVTLPIVSRKTCRGIYRYIRSITDRMICAGYMRGGQDACDGDSGGPLTADGVLYGIVSWGYRCAEPFYPGVYTNVIEFVIPNTGIDPDSRTTRLQRRIYTRIMDYDCGILCFQVRATAKNNNAQDVSFGSYDFDFVERFLSELKAKLSTVSVRVRSPYISKDGDVLKIENIVVHENFDKYVYFNDIALMKLKSPVEFGEKLLPIALPEKENEELQDGIHCVVTGWKRTRGTSPNGVQLAAAAVAIVNQRTCRATMPSYKPLSRDMLCAANVTHPSETCQ</sequence>
<keyword evidence="2 5" id="KW-0378">Hydrolase</keyword>
<feature type="domain" description="Peptidase S1" evidence="6">
    <location>
        <begin position="51"/>
        <end position="314"/>
    </location>
</feature>
<dbReference type="PROSITE" id="PS00135">
    <property type="entry name" value="TRYPSIN_SER"/>
    <property type="match status" value="1"/>
</dbReference>
<keyword evidence="3" id="KW-1015">Disulfide bond</keyword>
<dbReference type="InterPro" id="IPR009003">
    <property type="entry name" value="Peptidase_S1_PA"/>
</dbReference>
<dbReference type="STRING" id="300112.A0A4S2KJR2"/>
<keyword evidence="1 5" id="KW-0645">Protease</keyword>
<dbReference type="FunFam" id="2.40.10.10:FF:000068">
    <property type="entry name" value="transmembrane protease serine 2"/>
    <property type="match status" value="1"/>
</dbReference>
<evidence type="ECO:0000256" key="5">
    <source>
        <dbReference type="RuleBase" id="RU363034"/>
    </source>
</evidence>
<protein>
    <submittedName>
        <fullName evidence="7">Trypsin-1</fullName>
    </submittedName>
</protein>
<dbReference type="SUPFAM" id="SSF50494">
    <property type="entry name" value="Trypsin-like serine proteases"/>
    <property type="match status" value="2"/>
</dbReference>
<evidence type="ECO:0000313" key="7">
    <source>
        <dbReference type="EMBL" id="TGZ49802.1"/>
    </source>
</evidence>
<dbReference type="InterPro" id="IPR018114">
    <property type="entry name" value="TRYPSIN_HIS"/>
</dbReference>
<accession>A0A4S2KJR2</accession>
<keyword evidence="8" id="KW-1185">Reference proteome</keyword>
<dbReference type="Proteomes" id="UP000310200">
    <property type="component" value="Unassembled WGS sequence"/>
</dbReference>
<evidence type="ECO:0000256" key="3">
    <source>
        <dbReference type="ARBA" id="ARBA00023157"/>
    </source>
</evidence>
<evidence type="ECO:0000256" key="2">
    <source>
        <dbReference type="ARBA" id="ARBA00022801"/>
    </source>
</evidence>
<organism evidence="7 8">
    <name type="scientific">Temnothorax longispinosus</name>
    <dbReference type="NCBI Taxonomy" id="300112"/>
    <lineage>
        <taxon>Eukaryota</taxon>
        <taxon>Metazoa</taxon>
        <taxon>Ecdysozoa</taxon>
        <taxon>Arthropoda</taxon>
        <taxon>Hexapoda</taxon>
        <taxon>Insecta</taxon>
        <taxon>Pterygota</taxon>
        <taxon>Neoptera</taxon>
        <taxon>Endopterygota</taxon>
        <taxon>Hymenoptera</taxon>
        <taxon>Apocrita</taxon>
        <taxon>Aculeata</taxon>
        <taxon>Formicoidea</taxon>
        <taxon>Formicidae</taxon>
        <taxon>Myrmicinae</taxon>
        <taxon>Temnothorax</taxon>
    </lineage>
</organism>
<dbReference type="PANTHER" id="PTHR24252:SF17">
    <property type="entry name" value="SUPPRESSOR OF TUMORIGENICITY 14 PROTEIN HOMOLOG-RELATED"/>
    <property type="match status" value="1"/>
</dbReference>
<dbReference type="InterPro" id="IPR043504">
    <property type="entry name" value="Peptidase_S1_PA_chymotrypsin"/>
</dbReference>
<feature type="non-terminal residue" evidence="7">
    <location>
        <position position="514"/>
    </location>
</feature>